<dbReference type="GO" id="GO:0006950">
    <property type="term" value="P:response to stress"/>
    <property type="evidence" value="ECO:0007669"/>
    <property type="project" value="TreeGrafter"/>
</dbReference>
<dbReference type="Proteomes" id="UP000510682">
    <property type="component" value="Chromosome"/>
</dbReference>
<dbReference type="InterPro" id="IPR036388">
    <property type="entry name" value="WH-like_DNA-bd_sf"/>
</dbReference>
<protein>
    <submittedName>
        <fullName evidence="2">MarR family transcriptional regulator</fullName>
    </submittedName>
</protein>
<sequence length="160" mass="17751">MEGLRSFGSIFNQFSRLFGSWLGLHSTDSEALMEIVNAEERNVPLSPARLSSRIGLSSGATTSLLNRLEEAGHVIRSRESADRRVVTLRSSPTVHARADEFFAPLAEQLDTTMSRYSAELLNSFESLLIDLRTTMGNHLAERMDSIGQARRPGERAPCQD</sequence>
<dbReference type="InterPro" id="IPR000835">
    <property type="entry name" value="HTH_MarR-typ"/>
</dbReference>
<dbReference type="KEGG" id="mgor:H0P51_25215"/>
<gene>
    <name evidence="2" type="ORF">H0P51_25215</name>
</gene>
<organism evidence="2 3">
    <name type="scientific">Mycobacterium vicinigordonae</name>
    <dbReference type="NCBI Taxonomy" id="1719132"/>
    <lineage>
        <taxon>Bacteria</taxon>
        <taxon>Bacillati</taxon>
        <taxon>Actinomycetota</taxon>
        <taxon>Actinomycetes</taxon>
        <taxon>Mycobacteriales</taxon>
        <taxon>Mycobacteriaceae</taxon>
        <taxon>Mycobacterium</taxon>
    </lineage>
</organism>
<dbReference type="GO" id="GO:0003700">
    <property type="term" value="F:DNA-binding transcription factor activity"/>
    <property type="evidence" value="ECO:0007669"/>
    <property type="project" value="InterPro"/>
</dbReference>
<dbReference type="InterPro" id="IPR039422">
    <property type="entry name" value="MarR/SlyA-like"/>
</dbReference>
<proteinExistence type="predicted"/>
<dbReference type="PROSITE" id="PS50995">
    <property type="entry name" value="HTH_MARR_2"/>
    <property type="match status" value="1"/>
</dbReference>
<dbReference type="PANTHER" id="PTHR33164:SF106">
    <property type="entry name" value="TRANSCRIPTIONAL REGULATORY PROTEIN"/>
    <property type="match status" value="1"/>
</dbReference>
<dbReference type="PANTHER" id="PTHR33164">
    <property type="entry name" value="TRANSCRIPTIONAL REGULATOR, MARR FAMILY"/>
    <property type="match status" value="1"/>
</dbReference>
<feature type="domain" description="HTH marR-type" evidence="1">
    <location>
        <begin position="1"/>
        <end position="133"/>
    </location>
</feature>
<reference evidence="2" key="2">
    <citation type="submission" date="2020-07" db="EMBL/GenBank/DDBJ databases">
        <authorList>
            <person name="Yu X."/>
        </authorList>
    </citation>
    <scope>NUCLEOTIDE SEQUENCE [LARGE SCALE GENOMIC DNA]</scope>
    <source>
        <strain evidence="2">24T</strain>
    </source>
</reference>
<dbReference type="AlphaFoldDB" id="A0A7D6E2F4"/>
<dbReference type="InterPro" id="IPR036390">
    <property type="entry name" value="WH_DNA-bd_sf"/>
</dbReference>
<dbReference type="SUPFAM" id="SSF46785">
    <property type="entry name" value="Winged helix' DNA-binding domain"/>
    <property type="match status" value="1"/>
</dbReference>
<evidence type="ECO:0000313" key="2">
    <source>
        <dbReference type="EMBL" id="QLL10484.1"/>
    </source>
</evidence>
<accession>A0A7D6E2F4</accession>
<keyword evidence="3" id="KW-1185">Reference proteome</keyword>
<dbReference type="SMART" id="SM00347">
    <property type="entry name" value="HTH_MARR"/>
    <property type="match status" value="1"/>
</dbReference>
<dbReference type="EMBL" id="CP059165">
    <property type="protein sequence ID" value="QLL10484.1"/>
    <property type="molecule type" value="Genomic_DNA"/>
</dbReference>
<dbReference type="Gene3D" id="1.10.10.10">
    <property type="entry name" value="Winged helix-like DNA-binding domain superfamily/Winged helix DNA-binding domain"/>
    <property type="match status" value="1"/>
</dbReference>
<reference evidence="2" key="1">
    <citation type="submission" date="2020-07" db="EMBL/GenBank/DDBJ databases">
        <title>Description of Mycobacterium gordonae subsp. intergordonae subsp.nov. and Mycobacterium gordonae subsp. gordonae subsp. nov.</title>
        <authorList>
            <person name="Huang H."/>
        </authorList>
    </citation>
    <scope>NUCLEOTIDE SEQUENCE [LARGE SCALE GENOMIC DNA]</scope>
    <source>
        <strain evidence="2">24T</strain>
    </source>
</reference>
<evidence type="ECO:0000259" key="1">
    <source>
        <dbReference type="PROSITE" id="PS50995"/>
    </source>
</evidence>
<name>A0A7D6E2F4_9MYCO</name>
<evidence type="ECO:0000313" key="3">
    <source>
        <dbReference type="Proteomes" id="UP000510682"/>
    </source>
</evidence>
<dbReference type="Pfam" id="PF12802">
    <property type="entry name" value="MarR_2"/>
    <property type="match status" value="1"/>
</dbReference>